<dbReference type="Pfam" id="PF07352">
    <property type="entry name" value="Phage_Mu_Gam"/>
    <property type="match status" value="1"/>
</dbReference>
<dbReference type="RefSeq" id="WP_014570752.1">
    <property type="nucleotide sequence ID" value="NZ_CAKMCT010000019.1"/>
</dbReference>
<evidence type="ECO:0000313" key="2">
    <source>
        <dbReference type="Proteomes" id="UP000192085"/>
    </source>
</evidence>
<accession>A0A1V0NIB2</accession>
<reference evidence="1 2" key="1">
    <citation type="journal article" date="2017" name="BMC Genomics">
        <title>Comparative and functional genomics of the Lactococcus lactis taxon; insights into evolution and niche adaptation.</title>
        <authorList>
            <person name="Kelleher P."/>
            <person name="Bottacini F."/>
            <person name="Mahony J."/>
            <person name="Kilcawley K.N."/>
            <person name="van Sinderen D."/>
        </authorList>
    </citation>
    <scope>NUCLEOTIDE SEQUENCE [LARGE SCALE GENOMIC DNA]</scope>
    <source>
        <strain evidence="1 2">275</strain>
    </source>
</reference>
<evidence type="ECO:0000313" key="1">
    <source>
        <dbReference type="EMBL" id="ARD99666.1"/>
    </source>
</evidence>
<dbReference type="PIRSF" id="PIRSF015195">
    <property type="entry name" value="DUF1417"/>
    <property type="match status" value="1"/>
</dbReference>
<protein>
    <submittedName>
        <fullName evidence="1">Prophage protein</fullName>
    </submittedName>
</protein>
<dbReference type="EMBL" id="CP015897">
    <property type="protein sequence ID" value="ARD99666.1"/>
    <property type="molecule type" value="Genomic_DNA"/>
</dbReference>
<organism evidence="1 2">
    <name type="scientific">Lactococcus lactis subsp. lactis</name>
    <name type="common">Streptococcus lactis</name>
    <dbReference type="NCBI Taxonomy" id="1360"/>
    <lineage>
        <taxon>Bacteria</taxon>
        <taxon>Bacillati</taxon>
        <taxon>Bacillota</taxon>
        <taxon>Bacilli</taxon>
        <taxon>Lactobacillales</taxon>
        <taxon>Streptococcaceae</taxon>
        <taxon>Lactococcus</taxon>
    </lineage>
</organism>
<dbReference type="Proteomes" id="UP000192085">
    <property type="component" value="Chromosome"/>
</dbReference>
<dbReference type="InterPro" id="IPR009859">
    <property type="entry name" value="Gam-like"/>
</dbReference>
<dbReference type="GO" id="GO:0003690">
    <property type="term" value="F:double-stranded DNA binding"/>
    <property type="evidence" value="ECO:0007669"/>
    <property type="project" value="InterPro"/>
</dbReference>
<dbReference type="GO" id="GO:0042262">
    <property type="term" value="P:DNA protection"/>
    <property type="evidence" value="ECO:0007669"/>
    <property type="project" value="InterPro"/>
</dbReference>
<dbReference type="InterPro" id="IPR009951">
    <property type="entry name" value="Host-nuc_inhib_Gam"/>
</dbReference>
<dbReference type="AlphaFoldDB" id="A0A1V0NIB2"/>
<gene>
    <name evidence="1" type="ORF">LL275_2039</name>
</gene>
<sequence>MTEEKEPYKVKNDSELNWVLGKYKEHQIQCDEYEIQAEESRKAIEEKYNAELYEIEQRRLKLQAEEQKEMDYFKGLAEQYYLTLETKSPKKTINGSVRFSKKENASYDDNLLSELKEKGFGKFISVKTKTTESVNKKALKAFVKDGGQLVSEDGEIVEGFKFDKTEEFTVKV</sequence>
<proteinExistence type="predicted"/>
<dbReference type="SUPFAM" id="SSF161266">
    <property type="entry name" value="Gam-like"/>
    <property type="match status" value="1"/>
</dbReference>
<name>A0A1V0NIB2_LACLL</name>